<dbReference type="Gene3D" id="3.50.50.60">
    <property type="entry name" value="FAD/NAD(P)-binding domain"/>
    <property type="match status" value="2"/>
</dbReference>
<dbReference type="PANTHER" id="PTHR43014:SF2">
    <property type="entry name" value="MERCURIC REDUCTASE"/>
    <property type="match status" value="1"/>
</dbReference>
<dbReference type="PANTHER" id="PTHR43014">
    <property type="entry name" value="MERCURIC REDUCTASE"/>
    <property type="match status" value="1"/>
</dbReference>
<comment type="caution">
    <text evidence="7">The sequence shown here is derived from an EMBL/GenBank/DDBJ whole genome shotgun (WGS) entry which is preliminary data.</text>
</comment>
<dbReference type="Pfam" id="PF02852">
    <property type="entry name" value="Pyr_redox_dim"/>
    <property type="match status" value="1"/>
</dbReference>
<dbReference type="InterPro" id="IPR023753">
    <property type="entry name" value="FAD/NAD-binding_dom"/>
</dbReference>
<organism evidence="7 8">
    <name type="scientific">Albidovulum sediminis</name>
    <dbReference type="NCBI Taxonomy" id="3066345"/>
    <lineage>
        <taxon>Bacteria</taxon>
        <taxon>Pseudomonadati</taxon>
        <taxon>Pseudomonadota</taxon>
        <taxon>Alphaproteobacteria</taxon>
        <taxon>Rhodobacterales</taxon>
        <taxon>Paracoccaceae</taxon>
        <taxon>Albidovulum</taxon>
    </lineage>
</organism>
<keyword evidence="3" id="KW-0285">Flavoprotein</keyword>
<evidence type="ECO:0000313" key="8">
    <source>
        <dbReference type="Proteomes" id="UP001205601"/>
    </source>
</evidence>
<sequence length="476" mass="51132">MAEDEDMNHFDAVIIGSGQAAPSLAVGLANRGQSVALIEGDKLGGTCVNSGCTPTKTLRKSARVAHMVRRAADFGVSTGAVTVDFPAAMARMRERVDTARRGLTAWLKRTKGVEVIHGWGSLAGFDENGRFIVSVGESKFSADKVFLNTGTRSFTPPVPGLENIDALDNASLLALDELPDHLIIVGGSYIGLEMGQIFRRLGSKVTVVHRSDRLAEREDEDVSEIIAKFFQDEGVTLHLNAKIAGVGRSMRGVLMTLEDGTEIAGSHVLFATGRAPNTDKLNLAAVGLETDSRGYVPTDAKLRTKVPNLWALGDVNRRGAFTHTSYHDHEIVLADLDKIKDLYQWKDADQRPTTYAMFTDPPLGRVGLSRTEARKLAAEGRNILIADMKMADISRAKEESETTGLIRIIVDGDSEAILGATVFGIAGDEIIAIFSNFMATGASYKIMQQALPVHPTVAELIPTILAGLKPLAAANA</sequence>
<keyword evidence="8" id="KW-1185">Reference proteome</keyword>
<comment type="similarity">
    <text evidence="2">Belongs to the class-I pyridine nucleotide-disulfide oxidoreductase family.</text>
</comment>
<dbReference type="PRINTS" id="PR00368">
    <property type="entry name" value="FADPNR"/>
</dbReference>
<feature type="domain" description="Pyridine nucleotide-disulphide oxidoreductase dimerisation" evidence="5">
    <location>
        <begin position="355"/>
        <end position="461"/>
    </location>
</feature>
<proteinExistence type="inferred from homology"/>
<accession>A0ABT2NVD4</accession>
<evidence type="ECO:0000259" key="5">
    <source>
        <dbReference type="Pfam" id="PF02852"/>
    </source>
</evidence>
<dbReference type="Pfam" id="PF07992">
    <property type="entry name" value="Pyr_redox_2"/>
    <property type="match status" value="1"/>
</dbReference>
<evidence type="ECO:0000256" key="4">
    <source>
        <dbReference type="ARBA" id="ARBA00022827"/>
    </source>
</evidence>
<dbReference type="SUPFAM" id="SSF51905">
    <property type="entry name" value="FAD/NAD(P)-binding domain"/>
    <property type="match status" value="1"/>
</dbReference>
<dbReference type="InterPro" id="IPR016156">
    <property type="entry name" value="FAD/NAD-linked_Rdtase_dimer_sf"/>
</dbReference>
<name>A0ABT2NVD4_9RHOB</name>
<dbReference type="Proteomes" id="UP001205601">
    <property type="component" value="Unassembled WGS sequence"/>
</dbReference>
<dbReference type="InterPro" id="IPR036188">
    <property type="entry name" value="FAD/NAD-bd_sf"/>
</dbReference>
<dbReference type="InterPro" id="IPR004099">
    <property type="entry name" value="Pyr_nucl-diS_OxRdtase_dimer"/>
</dbReference>
<keyword evidence="4" id="KW-0274">FAD</keyword>
<evidence type="ECO:0000256" key="3">
    <source>
        <dbReference type="ARBA" id="ARBA00022630"/>
    </source>
</evidence>
<evidence type="ECO:0000256" key="1">
    <source>
        <dbReference type="ARBA" id="ARBA00001974"/>
    </source>
</evidence>
<dbReference type="EMBL" id="JAOCQF010000008">
    <property type="protein sequence ID" value="MCT8331904.1"/>
    <property type="molecule type" value="Genomic_DNA"/>
</dbReference>
<gene>
    <name evidence="7" type="ORF">N5I32_20485</name>
</gene>
<dbReference type="InterPro" id="IPR001100">
    <property type="entry name" value="Pyr_nuc-diS_OxRdtase"/>
</dbReference>
<reference evidence="8" key="1">
    <citation type="submission" date="2023-07" db="EMBL/GenBank/DDBJ databases">
        <title>Defluviimonas sediminis sp. nov., isolated from mangrove sediment.</title>
        <authorList>
            <person name="Liu L."/>
            <person name="Li J."/>
            <person name="Huang Y."/>
            <person name="Pan J."/>
            <person name="Li M."/>
        </authorList>
    </citation>
    <scope>NUCLEOTIDE SEQUENCE [LARGE SCALE GENOMIC DNA]</scope>
    <source>
        <strain evidence="8">FT324</strain>
    </source>
</reference>
<comment type="cofactor">
    <cofactor evidence="1">
        <name>FAD</name>
        <dbReference type="ChEBI" id="CHEBI:57692"/>
    </cofactor>
</comment>
<dbReference type="Gene3D" id="3.30.390.30">
    <property type="match status" value="1"/>
</dbReference>
<dbReference type="PIRSF" id="PIRSF000350">
    <property type="entry name" value="Mercury_reductase_MerA"/>
    <property type="match status" value="1"/>
</dbReference>
<evidence type="ECO:0000313" key="7">
    <source>
        <dbReference type="EMBL" id="MCT8331904.1"/>
    </source>
</evidence>
<dbReference type="RefSeq" id="WP_261497771.1">
    <property type="nucleotide sequence ID" value="NZ_JAOCQF010000008.1"/>
</dbReference>
<feature type="domain" description="FAD/NAD(P)-binding" evidence="6">
    <location>
        <begin position="11"/>
        <end position="325"/>
    </location>
</feature>
<dbReference type="SUPFAM" id="SSF55424">
    <property type="entry name" value="FAD/NAD-linked reductases, dimerisation (C-terminal) domain"/>
    <property type="match status" value="1"/>
</dbReference>
<evidence type="ECO:0000259" key="6">
    <source>
        <dbReference type="Pfam" id="PF07992"/>
    </source>
</evidence>
<dbReference type="PRINTS" id="PR00411">
    <property type="entry name" value="PNDRDTASEI"/>
</dbReference>
<protein>
    <submittedName>
        <fullName evidence="7">Mercuric reductase</fullName>
    </submittedName>
</protein>
<evidence type="ECO:0000256" key="2">
    <source>
        <dbReference type="ARBA" id="ARBA00007532"/>
    </source>
</evidence>